<comment type="cofactor">
    <cofactor evidence="1">
        <name>a divalent metal cation</name>
        <dbReference type="ChEBI" id="CHEBI:60240"/>
    </cofactor>
</comment>
<protein>
    <recommendedName>
        <fullName evidence="1">Tagaturonate/fructuronate epimerase</fullName>
        <shortName evidence="1">D-TagA/D-FruA epimerase</shortName>
        <ecNumber evidence="1">5.1.2.7</ecNumber>
    </recommendedName>
</protein>
<comment type="caution">
    <text evidence="2">The sequence shown here is derived from an EMBL/GenBank/DDBJ whole genome shotgun (WGS) entry which is preliminary data.</text>
</comment>
<dbReference type="InterPro" id="IPR032586">
    <property type="entry name" value="UxaE"/>
</dbReference>
<reference evidence="2" key="1">
    <citation type="journal article" date="2020" name="mSystems">
        <title>Genome- and Community-Level Interaction Insights into Carbon Utilization and Element Cycling Functions of Hydrothermarchaeota in Hydrothermal Sediment.</title>
        <authorList>
            <person name="Zhou Z."/>
            <person name="Liu Y."/>
            <person name="Xu W."/>
            <person name="Pan J."/>
            <person name="Luo Z.H."/>
            <person name="Li M."/>
        </authorList>
    </citation>
    <scope>NUCLEOTIDE SEQUENCE [LARGE SCALE GENOMIC DNA]</scope>
    <source>
        <strain evidence="2">SpSt-81</strain>
    </source>
</reference>
<dbReference type="GO" id="GO:0016856">
    <property type="term" value="F:racemase and epimerase activity, acting on hydroxy acids and derivatives"/>
    <property type="evidence" value="ECO:0007669"/>
    <property type="project" value="UniProtKB-UniRule"/>
</dbReference>
<sequence>MTTNLLEDFLKSLSISVYPSSLRRINESFYIFVAKTNKEKRVGFLTDSNSFYLQDPYFPENKKIEELNLYVNLYPLNFDNYKKINNFIKISPSICKRKTSFGTGDRLGLVTSAQISALKEYNLFPIVAQQSPRELIKTHRDFKDVLLKSVLGILEANYQGEYGADADHIKDEKYLLEAIDAGYTMYTLDISDLIQKISSLSQKELKEKFEKISGTSKKIIEKYAGRKVKISEDQYFELSYDELCKSAIIYENAMPFIEMVYDILRSKLTEFDIEISIDEGERDTTPEDHVFVVEYLHQKGIDFKSLAPKFPGEFQKGIDYQGNIKEFEESLVKHYTLAKNLEGYRLSLHSGSDKFSIYKIFYKITQENFHIKTSGTSWLEAVKVIAKFEPDLFLELYNIALESLEESKKAYKVNIKKEDFPKEIKEDLLAFLSKKEVRQLFHISYGTLLEEKREEIYSILDKYEEDHYKFVYENIKRHLQELFEEGKNV</sequence>
<feature type="active site" description="Proton donor" evidence="1">
    <location>
        <position position="274"/>
    </location>
</feature>
<dbReference type="GO" id="GO:0046872">
    <property type="term" value="F:metal ion binding"/>
    <property type="evidence" value="ECO:0007669"/>
    <property type="project" value="UniProtKB-UniRule"/>
</dbReference>
<comment type="similarity">
    <text evidence="1">Belongs to the UxaE family.</text>
</comment>
<evidence type="ECO:0000313" key="2">
    <source>
        <dbReference type="EMBL" id="HFX14101.1"/>
    </source>
</evidence>
<comment type="catalytic activity">
    <reaction evidence="1">
        <text>keto-D-tagaturonate = keto-D-fructuronate</text>
        <dbReference type="Rhea" id="RHEA:51656"/>
        <dbReference type="ChEBI" id="CHEBI:17886"/>
        <dbReference type="ChEBI" id="CHEBI:59881"/>
        <dbReference type="EC" id="5.1.2.7"/>
    </reaction>
</comment>
<proteinExistence type="inferred from homology"/>
<dbReference type="HAMAP" id="MF_02243">
    <property type="entry name" value="UxaE"/>
    <property type="match status" value="1"/>
</dbReference>
<evidence type="ECO:0000256" key="1">
    <source>
        <dbReference type="HAMAP-Rule" id="MF_02243"/>
    </source>
</evidence>
<dbReference type="AlphaFoldDB" id="A0A7C3RWC0"/>
<feature type="binding site" evidence="1">
    <location>
        <position position="168"/>
    </location>
    <ligand>
        <name>a divalent metal cation</name>
        <dbReference type="ChEBI" id="CHEBI:60240"/>
    </ligand>
</feature>
<comment type="function">
    <text evidence="1">Catalyzes the epimerization of D-tagaturonate (D-TagA) to D-fructuronate (D-FruA).</text>
</comment>
<dbReference type="Pfam" id="PF16257">
    <property type="entry name" value="UxaE"/>
    <property type="match status" value="1"/>
</dbReference>
<accession>A0A7C3RWC0</accession>
<organism evidence="2">
    <name type="scientific">Dictyoglomus thermophilum</name>
    <dbReference type="NCBI Taxonomy" id="14"/>
    <lineage>
        <taxon>Bacteria</taxon>
        <taxon>Pseudomonadati</taxon>
        <taxon>Dictyoglomota</taxon>
        <taxon>Dictyoglomia</taxon>
        <taxon>Dictyoglomales</taxon>
        <taxon>Dictyoglomaceae</taxon>
        <taxon>Dictyoglomus</taxon>
    </lineage>
</organism>
<keyword evidence="1" id="KW-0413">Isomerase</keyword>
<feature type="binding site" evidence="1">
    <location>
        <position position="316"/>
    </location>
    <ligand>
        <name>a divalent metal cation</name>
        <dbReference type="ChEBI" id="CHEBI:60240"/>
    </ligand>
</feature>
<dbReference type="EC" id="5.1.2.7" evidence="1"/>
<feature type="active site" description="Proton acceptor" evidence="1">
    <location>
        <position position="167"/>
    </location>
</feature>
<feature type="binding site" evidence="1">
    <location>
        <position position="349"/>
    </location>
    <ligand>
        <name>a divalent metal cation</name>
        <dbReference type="ChEBI" id="CHEBI:60240"/>
    </ligand>
</feature>
<name>A0A7C3RWC0_DICTH</name>
<dbReference type="EMBL" id="DTIN01000033">
    <property type="protein sequence ID" value="HFX14101.1"/>
    <property type="molecule type" value="Genomic_DNA"/>
</dbReference>
<gene>
    <name evidence="1" type="primary">uxaE</name>
    <name evidence="2" type="ORF">ENW00_08165</name>
</gene>
<keyword evidence="1" id="KW-0479">Metal-binding</keyword>